<gene>
    <name evidence="4" type="ORF">F3I20_16540</name>
</gene>
<dbReference type="InterPro" id="IPR051331">
    <property type="entry name" value="Chorismate_mutase-related"/>
</dbReference>
<dbReference type="GO" id="GO:0004106">
    <property type="term" value="F:chorismate mutase activity"/>
    <property type="evidence" value="ECO:0007669"/>
    <property type="project" value="UniProtKB-EC"/>
</dbReference>
<dbReference type="SUPFAM" id="SSF48600">
    <property type="entry name" value="Chorismate mutase II"/>
    <property type="match status" value="1"/>
</dbReference>
<dbReference type="RefSeq" id="WP_150014240.1">
    <property type="nucleotide sequence ID" value="NZ_VWVM01000013.1"/>
</dbReference>
<dbReference type="Gene3D" id="1.20.59.10">
    <property type="entry name" value="Chorismate mutase"/>
    <property type="match status" value="1"/>
</dbReference>
<dbReference type="AlphaFoldDB" id="A0AB34CHC6"/>
<dbReference type="InterPro" id="IPR036263">
    <property type="entry name" value="Chorismate_II_sf"/>
</dbReference>
<dbReference type="EC" id="5.4.99.5" evidence="1"/>
<keyword evidence="2" id="KW-0413">Isomerase</keyword>
<dbReference type="EMBL" id="VWVM01000013">
    <property type="protein sequence ID" value="KAA6122277.1"/>
    <property type="molecule type" value="Genomic_DNA"/>
</dbReference>
<dbReference type="Proteomes" id="UP000324255">
    <property type="component" value="Unassembled WGS sequence"/>
</dbReference>
<sequence>MSFSSIEDVRNRIDQIDSELVKMIAQCSQCVKAAAAFKSDHSAVRAPDRVKQVIDKVSKQATEAGLPTGIIEKVCRTMIDAFIDYELTQHDQLRQEKC</sequence>
<evidence type="ECO:0000313" key="4">
    <source>
        <dbReference type="EMBL" id="KAA6122277.1"/>
    </source>
</evidence>
<keyword evidence="5" id="KW-1185">Reference proteome</keyword>
<dbReference type="PROSITE" id="PS51168">
    <property type="entry name" value="CHORISMATE_MUT_2"/>
    <property type="match status" value="1"/>
</dbReference>
<dbReference type="PANTHER" id="PTHR38041">
    <property type="entry name" value="CHORISMATE MUTASE"/>
    <property type="match status" value="1"/>
</dbReference>
<organism evidence="4 5">
    <name type="scientific">Candidatus Pantoea gossypiicola</name>
    <dbReference type="NCBI Taxonomy" id="2608008"/>
    <lineage>
        <taxon>Bacteria</taxon>
        <taxon>Pseudomonadati</taxon>
        <taxon>Pseudomonadota</taxon>
        <taxon>Gammaproteobacteria</taxon>
        <taxon>Enterobacterales</taxon>
        <taxon>Erwiniaceae</taxon>
        <taxon>Pantoea</taxon>
    </lineage>
</organism>
<comment type="caution">
    <text evidence="4">The sequence shown here is derived from an EMBL/GenBank/DDBJ whole genome shotgun (WGS) entry which is preliminary data.</text>
</comment>
<evidence type="ECO:0000256" key="1">
    <source>
        <dbReference type="ARBA" id="ARBA00012404"/>
    </source>
</evidence>
<evidence type="ECO:0000313" key="5">
    <source>
        <dbReference type="Proteomes" id="UP000324255"/>
    </source>
</evidence>
<name>A0AB34CHC6_9GAMM</name>
<evidence type="ECO:0000259" key="3">
    <source>
        <dbReference type="PROSITE" id="PS51168"/>
    </source>
</evidence>
<protein>
    <recommendedName>
        <fullName evidence="1">chorismate mutase</fullName>
        <ecNumber evidence="1">5.4.99.5</ecNumber>
    </recommendedName>
</protein>
<dbReference type="GO" id="GO:0046417">
    <property type="term" value="P:chorismate metabolic process"/>
    <property type="evidence" value="ECO:0007669"/>
    <property type="project" value="InterPro"/>
</dbReference>
<reference evidence="4 5" key="1">
    <citation type="submission" date="2019-09" db="EMBL/GenBank/DDBJ databases">
        <title>Genomic diversity of phyloplane-associated Pantoea species in Pakistan cotton crop.</title>
        <authorList>
            <person name="Tufail M.R."/>
            <person name="Cook D.R."/>
        </authorList>
    </citation>
    <scope>NUCLEOTIDE SEQUENCE [LARGE SCALE GENOMIC DNA]</scope>
    <source>
        <strain evidence="4 5">B_8</strain>
    </source>
</reference>
<dbReference type="InterPro" id="IPR036979">
    <property type="entry name" value="CM_dom_sf"/>
</dbReference>
<dbReference type="PANTHER" id="PTHR38041:SF1">
    <property type="entry name" value="CHORISMATE MUTASE"/>
    <property type="match status" value="1"/>
</dbReference>
<dbReference type="InterPro" id="IPR002701">
    <property type="entry name" value="CM_II_prokaryot"/>
</dbReference>
<evidence type="ECO:0000256" key="2">
    <source>
        <dbReference type="ARBA" id="ARBA00023235"/>
    </source>
</evidence>
<feature type="domain" description="Chorismate mutase" evidence="3">
    <location>
        <begin position="1"/>
        <end position="90"/>
    </location>
</feature>
<dbReference type="SMART" id="SM00830">
    <property type="entry name" value="CM_2"/>
    <property type="match status" value="1"/>
</dbReference>
<proteinExistence type="predicted"/>
<dbReference type="GO" id="GO:0009697">
    <property type="term" value="P:salicylic acid biosynthetic process"/>
    <property type="evidence" value="ECO:0007669"/>
    <property type="project" value="TreeGrafter"/>
</dbReference>
<dbReference type="Pfam" id="PF01817">
    <property type="entry name" value="CM_2"/>
    <property type="match status" value="1"/>
</dbReference>
<accession>A0AB34CHC6</accession>